<dbReference type="FunFam" id="3.40.1180.10:FF:000001">
    <property type="entry name" value="(2E,6E)-farnesyl-diphosphate-specific ditrans,polycis-undecaprenyl-diphosphate synthase"/>
    <property type="match status" value="1"/>
</dbReference>
<dbReference type="RefSeq" id="WP_044245854.1">
    <property type="nucleotide sequence ID" value="NZ_ASRX01000045.1"/>
</dbReference>
<accession>A0A017T2I2</accession>
<dbReference type="SUPFAM" id="SSF64005">
    <property type="entry name" value="Undecaprenyl diphosphate synthase"/>
    <property type="match status" value="1"/>
</dbReference>
<evidence type="ECO:0000313" key="3">
    <source>
        <dbReference type="EMBL" id="EYF03469.1"/>
    </source>
</evidence>
<evidence type="ECO:0000256" key="1">
    <source>
        <dbReference type="ARBA" id="ARBA00022679"/>
    </source>
</evidence>
<feature type="binding site" evidence="2">
    <location>
        <begin position="189"/>
        <end position="191"/>
    </location>
    <ligand>
        <name>substrate</name>
    </ligand>
</feature>
<dbReference type="STRING" id="1192034.CAP_5453"/>
<feature type="binding site" evidence="2">
    <location>
        <begin position="16"/>
        <end position="19"/>
    </location>
    <ligand>
        <name>substrate</name>
    </ligand>
</feature>
<comment type="cofactor">
    <cofactor evidence="2">
        <name>Mg(2+)</name>
        <dbReference type="ChEBI" id="CHEBI:18420"/>
    </cofactor>
    <text evidence="2">Binds 2 magnesium ions per subunit.</text>
</comment>
<keyword evidence="2" id="KW-0460">Magnesium</keyword>
<evidence type="ECO:0000313" key="4">
    <source>
        <dbReference type="Proteomes" id="UP000019678"/>
    </source>
</evidence>
<dbReference type="OrthoDB" id="4191603at2"/>
<dbReference type="GO" id="GO:0045547">
    <property type="term" value="F:ditrans,polycis-polyprenyl diphosphate synthase [(2E,6E)-farnesyl diphosphate specific] activity"/>
    <property type="evidence" value="ECO:0007669"/>
    <property type="project" value="TreeGrafter"/>
</dbReference>
<comment type="similarity">
    <text evidence="2">Belongs to the UPP synthase family.</text>
</comment>
<keyword evidence="1 2" id="KW-0808">Transferase</keyword>
<feature type="binding site" evidence="2">
    <location>
        <position position="28"/>
    </location>
    <ligand>
        <name>substrate</name>
    </ligand>
</feature>
<dbReference type="PANTHER" id="PTHR10291:SF0">
    <property type="entry name" value="DEHYDRODOLICHYL DIPHOSPHATE SYNTHASE 2"/>
    <property type="match status" value="1"/>
</dbReference>
<comment type="caution">
    <text evidence="2">Lacks conserved residue(s) required for the propagation of feature annotation.</text>
</comment>
<feature type="binding site" evidence="2">
    <location>
        <position position="183"/>
    </location>
    <ligand>
        <name>substrate</name>
    </ligand>
</feature>
<comment type="subunit">
    <text evidence="2">Homodimer.</text>
</comment>
<feature type="binding site" evidence="2">
    <location>
        <position position="66"/>
    </location>
    <ligand>
        <name>substrate</name>
    </ligand>
</feature>
<proteinExistence type="inferred from homology"/>
<dbReference type="EMBL" id="ASRX01000045">
    <property type="protein sequence ID" value="EYF03469.1"/>
    <property type="molecule type" value="Genomic_DNA"/>
</dbReference>
<dbReference type="CDD" id="cd00475">
    <property type="entry name" value="Cis_IPPS"/>
    <property type="match status" value="1"/>
</dbReference>
<feature type="binding site" evidence="2">
    <location>
        <position position="15"/>
    </location>
    <ligand>
        <name>Mg(2+)</name>
        <dbReference type="ChEBI" id="CHEBI:18420"/>
    </ligand>
</feature>
<dbReference type="InterPro" id="IPR001441">
    <property type="entry name" value="UPP_synth-like"/>
</dbReference>
<dbReference type="Proteomes" id="UP000019678">
    <property type="component" value="Unassembled WGS sequence"/>
</dbReference>
<name>A0A017T2I2_9BACT</name>
<comment type="function">
    <text evidence="2">Catalyzes the condensation of isopentenyl diphosphate (IPP) with allylic pyrophosphates generating different type of terpenoids.</text>
</comment>
<feature type="binding site" evidence="2">
    <location>
        <position position="20"/>
    </location>
    <ligand>
        <name>substrate</name>
    </ligand>
</feature>
<dbReference type="InterPro" id="IPR036424">
    <property type="entry name" value="UPP_synth-like_sf"/>
</dbReference>
<feature type="active site" evidence="2">
    <location>
        <position position="15"/>
    </location>
</feature>
<dbReference type="NCBIfam" id="TIGR00055">
    <property type="entry name" value="uppS"/>
    <property type="match status" value="1"/>
</dbReference>
<evidence type="ECO:0000256" key="2">
    <source>
        <dbReference type="HAMAP-Rule" id="MF_01139"/>
    </source>
</evidence>
<dbReference type="PANTHER" id="PTHR10291">
    <property type="entry name" value="DEHYDRODOLICHYL DIPHOSPHATE SYNTHASE FAMILY MEMBER"/>
    <property type="match status" value="1"/>
</dbReference>
<dbReference type="EC" id="2.5.1.-" evidence="2"/>
<keyword evidence="2" id="KW-0479">Metal-binding</keyword>
<dbReference type="eggNOG" id="COG0020">
    <property type="taxonomic scope" value="Bacteria"/>
</dbReference>
<reference evidence="3 4" key="1">
    <citation type="submission" date="2013-05" db="EMBL/GenBank/DDBJ databases">
        <title>Genome assembly of Chondromyces apiculatus DSM 436.</title>
        <authorList>
            <person name="Sharma G."/>
            <person name="Khatri I."/>
            <person name="Kaur C."/>
            <person name="Mayilraj S."/>
            <person name="Subramanian S."/>
        </authorList>
    </citation>
    <scope>NUCLEOTIDE SEQUENCE [LARGE SCALE GENOMIC DNA]</scope>
    <source>
        <strain evidence="3 4">DSM 436</strain>
    </source>
</reference>
<organism evidence="3 4">
    <name type="scientific">Chondromyces apiculatus DSM 436</name>
    <dbReference type="NCBI Taxonomy" id="1192034"/>
    <lineage>
        <taxon>Bacteria</taxon>
        <taxon>Pseudomonadati</taxon>
        <taxon>Myxococcota</taxon>
        <taxon>Polyangia</taxon>
        <taxon>Polyangiales</taxon>
        <taxon>Polyangiaceae</taxon>
        <taxon>Chondromyces</taxon>
    </lineage>
</organism>
<gene>
    <name evidence="3" type="ORF">CAP_5453</name>
</gene>
<feature type="binding site" evidence="2">
    <location>
        <position position="64"/>
    </location>
    <ligand>
        <name>substrate</name>
    </ligand>
</feature>
<dbReference type="HAMAP" id="MF_01139">
    <property type="entry name" value="ISPT"/>
    <property type="match status" value="1"/>
</dbReference>
<protein>
    <recommendedName>
        <fullName evidence="2">Isoprenyl transferase</fullName>
        <ecNumber evidence="2">2.5.1.-</ecNumber>
    </recommendedName>
</protein>
<comment type="caution">
    <text evidence="3">The sequence shown here is derived from an EMBL/GenBank/DDBJ whole genome shotgun (WGS) entry which is preliminary data.</text>
</comment>
<keyword evidence="4" id="KW-1185">Reference proteome</keyword>
<sequence>MAHPNLPRHIAIILDGNGRWATTREFPRTRGHEEGLKAVRLSVRACRERGIQNLTLYAFSVANWSRPKEEIDGLMRVCLEFAQTEVEECVRRGVAVQVIGDLDDLPTPTRRAVEQMVEATRDGKAMTLALALSYGGRRDMVNAMRALAARAQAGLVIPEEINEASLRGFLTTSELPDPDLIIRTGGEKRLSDFLLFESAYAELFFSDVLWPDFDEPVLDQALAAFSRRQRRYGRTGDQVTRAALP</sequence>
<feature type="active site" description="Proton acceptor" evidence="2">
    <location>
        <position position="63"/>
    </location>
</feature>
<feature type="binding site" evidence="2">
    <location>
        <position position="32"/>
    </location>
    <ligand>
        <name>substrate</name>
    </ligand>
</feature>
<dbReference type="Gene3D" id="3.40.1180.10">
    <property type="entry name" value="Decaprenyl diphosphate synthase-like"/>
    <property type="match status" value="1"/>
</dbReference>
<dbReference type="Pfam" id="PF01255">
    <property type="entry name" value="Prenyltransf"/>
    <property type="match status" value="1"/>
</dbReference>
<dbReference type="GO" id="GO:0000287">
    <property type="term" value="F:magnesium ion binding"/>
    <property type="evidence" value="ECO:0007669"/>
    <property type="project" value="UniProtKB-UniRule"/>
</dbReference>
<dbReference type="AlphaFoldDB" id="A0A017T2I2"/>
<feature type="binding site" evidence="2">
    <location>
        <position position="202"/>
    </location>
    <ligand>
        <name>Mg(2+)</name>
        <dbReference type="ChEBI" id="CHEBI:18420"/>
    </ligand>
</feature>
<dbReference type="GO" id="GO:0016094">
    <property type="term" value="P:polyprenol biosynthetic process"/>
    <property type="evidence" value="ECO:0007669"/>
    <property type="project" value="TreeGrafter"/>
</dbReference>